<dbReference type="OrthoDB" id="134985at2"/>
<protein>
    <submittedName>
        <fullName evidence="2">LuxR family maltose regulon positive regulatory protein</fullName>
    </submittedName>
</protein>
<sequence length="795" mass="85363">MVQRGGVVVRPRLSERLERCHAVTIVQAPPGYGKTALLADWVEHAPSAHTAHAPDLPGILAAQTGGVVVVDDFARHETAGLAESIVSALARPGAPRLIVATRTTPLLRMYAWDYGLDVGTVGAGDLLATESELAEMVAAWGGRAPDGLHEATGGWPRVARLLVEEGSAEEYLRHAVLARLERQSLAFALALSSSRSLAPAHRRVSPGAGAPSSDVFERLLESGVVQRRVDGCEHVPPVVAAALRLLVPEQEALAWHRALVEELGHDGDAASRAPRMEHARASEDWGVLAQLWTRHGLQLLEVDEAAVARVYSDVPAEAVATWPVLTLAVATARALRDRRPFHDVQPVLWQAARRAAQQFKGPGMDHGGDLENYIYLAATALIDARMDGRWEEHRRIAEAAEERYRAERGPVPDSQRYAWFLLQVFLGEMTAGDAVRAKPAGRRAHVVAHDAPDSRVSSAAAAAGMCALATIEGSARDAAYWSEQYAAVAREEAWGFGYATSLFALVRAMRAVDRLDLEAAEAALSDAGDPRCDVEFWPFALLPRTQLALLRGAPGDMLDEIDRVVSAHQAQYDAGGWGTRVVACLRVELLTALGEVGRALEIAESVADASTAVIPLGARAHLVAGDAGRAFEMARQPRWDAGVTPRTRLGRLLVTAGAAEQLGDRHGADAAFSAALALSGATGLMATVAKLPRQVRQALLERHHRALSAEALELLSGYREVFETSTEPVRLTPREKVVLAEMGRATTLAEVARRLTVSANTVKKQAISVYAKLGVHDREAALERARVLGLLPPAD</sequence>
<evidence type="ECO:0000259" key="1">
    <source>
        <dbReference type="PROSITE" id="PS50043"/>
    </source>
</evidence>
<evidence type="ECO:0000313" key="3">
    <source>
        <dbReference type="Proteomes" id="UP000292685"/>
    </source>
</evidence>
<dbReference type="RefSeq" id="WP_130451901.1">
    <property type="nucleotide sequence ID" value="NZ_SHLA01000001.1"/>
</dbReference>
<dbReference type="SUPFAM" id="SSF46894">
    <property type="entry name" value="C-terminal effector domain of the bipartite response regulators"/>
    <property type="match status" value="1"/>
</dbReference>
<dbReference type="InterPro" id="IPR016032">
    <property type="entry name" value="Sig_transdc_resp-reg_C-effctor"/>
</dbReference>
<evidence type="ECO:0000313" key="2">
    <source>
        <dbReference type="EMBL" id="RZU63553.1"/>
    </source>
</evidence>
<organism evidence="2 3">
    <name type="scientific">Zhihengliuella halotolerans</name>
    <dbReference type="NCBI Taxonomy" id="370736"/>
    <lineage>
        <taxon>Bacteria</taxon>
        <taxon>Bacillati</taxon>
        <taxon>Actinomycetota</taxon>
        <taxon>Actinomycetes</taxon>
        <taxon>Micrococcales</taxon>
        <taxon>Micrococcaceae</taxon>
        <taxon>Zhihengliuella</taxon>
    </lineage>
</organism>
<keyword evidence="3" id="KW-1185">Reference proteome</keyword>
<proteinExistence type="predicted"/>
<dbReference type="Proteomes" id="UP000292685">
    <property type="component" value="Unassembled WGS sequence"/>
</dbReference>
<accession>A0A4Q8AIB8</accession>
<dbReference type="InterPro" id="IPR000792">
    <property type="entry name" value="Tscrpt_reg_LuxR_C"/>
</dbReference>
<gene>
    <name evidence="2" type="ORF">EV380_3174</name>
</gene>
<dbReference type="SMART" id="SM00421">
    <property type="entry name" value="HTH_LUXR"/>
    <property type="match status" value="1"/>
</dbReference>
<comment type="caution">
    <text evidence="2">The sequence shown here is derived from an EMBL/GenBank/DDBJ whole genome shotgun (WGS) entry which is preliminary data.</text>
</comment>
<dbReference type="GO" id="GO:0006355">
    <property type="term" value="P:regulation of DNA-templated transcription"/>
    <property type="evidence" value="ECO:0007669"/>
    <property type="project" value="InterPro"/>
</dbReference>
<dbReference type="EMBL" id="SHLA01000001">
    <property type="protein sequence ID" value="RZU63553.1"/>
    <property type="molecule type" value="Genomic_DNA"/>
</dbReference>
<name>A0A4Q8AIB8_9MICC</name>
<dbReference type="Pfam" id="PF00196">
    <property type="entry name" value="GerE"/>
    <property type="match status" value="1"/>
</dbReference>
<dbReference type="Gene3D" id="1.10.10.10">
    <property type="entry name" value="Winged helix-like DNA-binding domain superfamily/Winged helix DNA-binding domain"/>
    <property type="match status" value="1"/>
</dbReference>
<feature type="domain" description="HTH luxR-type" evidence="1">
    <location>
        <begin position="724"/>
        <end position="789"/>
    </location>
</feature>
<dbReference type="PROSITE" id="PS50043">
    <property type="entry name" value="HTH_LUXR_2"/>
    <property type="match status" value="1"/>
</dbReference>
<dbReference type="GO" id="GO:0003677">
    <property type="term" value="F:DNA binding"/>
    <property type="evidence" value="ECO:0007669"/>
    <property type="project" value="InterPro"/>
</dbReference>
<dbReference type="AlphaFoldDB" id="A0A4Q8AIB8"/>
<reference evidence="2 3" key="1">
    <citation type="submission" date="2019-02" db="EMBL/GenBank/DDBJ databases">
        <title>Sequencing the genomes of 1000 actinobacteria strains.</title>
        <authorList>
            <person name="Klenk H.-P."/>
        </authorList>
    </citation>
    <scope>NUCLEOTIDE SEQUENCE [LARGE SCALE GENOMIC DNA]</scope>
    <source>
        <strain evidence="2 3">DSM 17364</strain>
    </source>
</reference>
<dbReference type="InterPro" id="IPR036388">
    <property type="entry name" value="WH-like_DNA-bd_sf"/>
</dbReference>